<protein>
    <submittedName>
        <fullName evidence="3 5">Zinc finger HIT domain-containing protein 2</fullName>
    </submittedName>
</protein>
<feature type="domain" description="HIT-type" evidence="2">
    <location>
        <begin position="7"/>
        <end position="48"/>
    </location>
</feature>
<dbReference type="InterPro" id="IPR007529">
    <property type="entry name" value="Znf_HIT"/>
</dbReference>
<accession>A0A2S2QLJ3</accession>
<dbReference type="EMBL" id="GGMS01009436">
    <property type="protein sequence ID" value="MBY78639.1"/>
    <property type="molecule type" value="Transcribed_RNA"/>
</dbReference>
<dbReference type="PANTHER" id="PTHR15555">
    <property type="entry name" value="ZINC FINGER HIT DOMAIN CONTAINING PROTEIN 2 PROTEIN FON -RELATED"/>
    <property type="match status" value="1"/>
</dbReference>
<evidence type="ECO:0000256" key="1">
    <source>
        <dbReference type="PROSITE-ProRule" id="PRU00453"/>
    </source>
</evidence>
<dbReference type="SUPFAM" id="SSF144232">
    <property type="entry name" value="HIT/MYND zinc finger-like"/>
    <property type="match status" value="1"/>
</dbReference>
<proteinExistence type="predicted"/>
<evidence type="ECO:0000313" key="3">
    <source>
        <dbReference type="EMBL" id="MBY78639.1"/>
    </source>
</evidence>
<reference evidence="3" key="1">
    <citation type="submission" date="2018-04" db="EMBL/GenBank/DDBJ databases">
        <title>Transcriptome assembly of Sipha flava.</title>
        <authorList>
            <person name="Scully E.D."/>
            <person name="Geib S.M."/>
            <person name="Palmer N.A."/>
            <person name="Koch K."/>
            <person name="Bradshaw J."/>
            <person name="Heng-Moss T."/>
            <person name="Sarath G."/>
        </authorList>
    </citation>
    <scope>NUCLEOTIDE SEQUENCE</scope>
</reference>
<keyword evidence="1" id="KW-0862">Zinc</keyword>
<evidence type="ECO:0000259" key="2">
    <source>
        <dbReference type="PROSITE" id="PS51083"/>
    </source>
</evidence>
<dbReference type="InterPro" id="IPR039646">
    <property type="entry name" value="ZNHIT2"/>
</dbReference>
<keyword evidence="1" id="KW-0863">Zinc-finger</keyword>
<evidence type="ECO:0000313" key="5">
    <source>
        <dbReference type="RefSeq" id="XP_025416862.1"/>
    </source>
</evidence>
<dbReference type="Pfam" id="PF04438">
    <property type="entry name" value="zf-HIT"/>
    <property type="match status" value="1"/>
</dbReference>
<dbReference type="RefSeq" id="XP_025416862.1">
    <property type="nucleotide sequence ID" value="XM_025561077.1"/>
</dbReference>
<dbReference type="GO" id="GO:0008270">
    <property type="term" value="F:zinc ion binding"/>
    <property type="evidence" value="ECO:0007669"/>
    <property type="project" value="UniProtKB-UniRule"/>
</dbReference>
<keyword evidence="1" id="KW-0479">Metal-binding</keyword>
<evidence type="ECO:0000313" key="4">
    <source>
        <dbReference type="Proteomes" id="UP000694846"/>
    </source>
</evidence>
<organism evidence="3">
    <name type="scientific">Sipha flava</name>
    <name type="common">yellow sugarcane aphid</name>
    <dbReference type="NCBI Taxonomy" id="143950"/>
    <lineage>
        <taxon>Eukaryota</taxon>
        <taxon>Metazoa</taxon>
        <taxon>Ecdysozoa</taxon>
        <taxon>Arthropoda</taxon>
        <taxon>Hexapoda</taxon>
        <taxon>Insecta</taxon>
        <taxon>Pterygota</taxon>
        <taxon>Neoptera</taxon>
        <taxon>Paraneoptera</taxon>
        <taxon>Hemiptera</taxon>
        <taxon>Sternorrhyncha</taxon>
        <taxon>Aphidomorpha</taxon>
        <taxon>Aphidoidea</taxon>
        <taxon>Aphididae</taxon>
        <taxon>Sipha</taxon>
    </lineage>
</organism>
<dbReference type="Gene3D" id="3.30.60.190">
    <property type="match status" value="1"/>
</dbReference>
<dbReference type="AlphaFoldDB" id="A0A2S2QLJ3"/>
<sequence length="349" mass="40443">MNMDKCCKFCTENQGKYVCPKCGAPYCSLLCYKSSTHLECTEQFYKDCIEEELNVQDSDDACKKEMINILKRVYGTNDEDSESDSDDEEITNLDERLNGINLDDAEQVWSSLTDSEKADFEHLVKSGDITKILPPYTPWWCLPIEKQLVTEVGENINESKFPSLLKNIPTFSIISKKQPSVCIQWNLVNIITAYVFLIRYYNGKHKSYLSEFINGMYNLSTNLSANQNFDSYDTAVKSVEICIQEQEMFKGFQESFRLIKYDLETIFNNDLDSNSNYNILLALSDIHSLMTEYKNKNKNNLSKNTEQGEFNRKFPDAKASYSIHVDIKKTRLLLKKIEYFLSWAENNKL</sequence>
<reference evidence="5" key="2">
    <citation type="submission" date="2025-04" db="UniProtKB">
        <authorList>
            <consortium name="RefSeq"/>
        </authorList>
    </citation>
    <scope>IDENTIFICATION</scope>
    <source>
        <tissue evidence="5">Whole body</tissue>
    </source>
</reference>
<keyword evidence="4" id="KW-1185">Reference proteome</keyword>
<dbReference type="CDD" id="cd23024">
    <property type="entry name" value="zf-HIT_ZNHIT2-3"/>
    <property type="match status" value="1"/>
</dbReference>
<dbReference type="PROSITE" id="PS51083">
    <property type="entry name" value="ZF_HIT"/>
    <property type="match status" value="1"/>
</dbReference>
<dbReference type="Proteomes" id="UP000694846">
    <property type="component" value="Unplaced"/>
</dbReference>
<name>A0A2S2QLJ3_9HEMI</name>
<dbReference type="OrthoDB" id="10005492at2759"/>
<gene>
    <name evidence="3" type="primary">ZNHIT2</name>
    <name evidence="5" type="synonym">LOC112688057</name>
    <name evidence="3" type="ORF">g.70917</name>
</gene>
<dbReference type="PANTHER" id="PTHR15555:SF0">
    <property type="entry name" value="ZINC FINGER HIT DOMAIN-CONTAINING PROTEIN 2"/>
    <property type="match status" value="1"/>
</dbReference>